<dbReference type="AlphaFoldDB" id="A0A6I6DEC1"/>
<organism evidence="1 2">
    <name type="scientific">Candidatus Syntrophocurvum alkaliphilum</name>
    <dbReference type="NCBI Taxonomy" id="2293317"/>
    <lineage>
        <taxon>Bacteria</taxon>
        <taxon>Bacillati</taxon>
        <taxon>Bacillota</taxon>
        <taxon>Clostridia</taxon>
        <taxon>Eubacteriales</taxon>
        <taxon>Syntrophomonadaceae</taxon>
        <taxon>Candidatus Syntrophocurvum</taxon>
    </lineage>
</organism>
<evidence type="ECO:0000313" key="2">
    <source>
        <dbReference type="Proteomes" id="UP000426444"/>
    </source>
</evidence>
<dbReference type="RefSeq" id="WP_156203405.1">
    <property type="nucleotide sequence ID" value="NZ_CP046457.1"/>
</dbReference>
<dbReference type="OrthoDB" id="9775356at2"/>
<proteinExistence type="predicted"/>
<gene>
    <name evidence="1" type="ORF">SYNTR_0924</name>
</gene>
<sequence length="247" mass="28149">MDRKQIVKRMEDHFKVKAKYLYLPTYAYEITTDDETYTISKEGKIVTAAGLEMKLEEVLNKAVTEPFEETIETTALKTLAVDETKENLGFKIDISLEGHSGRTLRNLINMIYSKQDLIKKSIGLIDNIVEDDLVADINIAKAETIQEFKLDIKPLETNIEIDDESITFNLPQTPKDEGVAIQLFNLIDAKSKNQKHVVFNAKPTDNEKYTFRTWLLRLGMIGDEYKEARKVLLKNLSGNAAFRQGGK</sequence>
<name>A0A6I6DEC1_9FIRM</name>
<dbReference type="KEGG" id="salq:SYNTR_0924"/>
<accession>A0A6I6DEC1</accession>
<protein>
    <submittedName>
        <fullName evidence="1">Uncharacterized protein</fullName>
    </submittedName>
</protein>
<reference evidence="2" key="1">
    <citation type="journal article" date="2019" name="Microbiology">
        <title>Complete Genome Sequence of an Uncultured Bacterium of the Candidate Phylum Bipolaricaulota.</title>
        <authorList>
            <person name="Kadnikov V.V."/>
            <person name="Mardanov A.V."/>
            <person name="Beletsky A.V."/>
            <person name="Frank Y.A."/>
            <person name="Karnachuk O.V."/>
            <person name="Ravin N.V."/>
        </authorList>
    </citation>
    <scope>NUCLEOTIDE SEQUENCE [LARGE SCALE GENOMIC DNA]</scope>
</reference>
<evidence type="ECO:0000313" key="1">
    <source>
        <dbReference type="EMBL" id="QGT99517.1"/>
    </source>
</evidence>
<dbReference type="Proteomes" id="UP000426444">
    <property type="component" value="Chromosome"/>
</dbReference>
<keyword evidence="2" id="KW-1185">Reference proteome</keyword>
<dbReference type="EMBL" id="CP046457">
    <property type="protein sequence ID" value="QGT99517.1"/>
    <property type="molecule type" value="Genomic_DNA"/>
</dbReference>